<dbReference type="Proteomes" id="UP000234323">
    <property type="component" value="Unassembled WGS sequence"/>
</dbReference>
<proteinExistence type="predicted"/>
<evidence type="ECO:0000313" key="1">
    <source>
        <dbReference type="EMBL" id="PKY60817.1"/>
    </source>
</evidence>
<comment type="caution">
    <text evidence="1">The sequence shown here is derived from an EMBL/GenBank/DDBJ whole genome shotgun (WGS) entry which is preliminary data.</text>
</comment>
<protein>
    <submittedName>
        <fullName evidence="1">Uncharacterized protein</fullName>
    </submittedName>
</protein>
<organism evidence="1 2">
    <name type="scientific">Rhizophagus irregularis</name>
    <dbReference type="NCBI Taxonomy" id="588596"/>
    <lineage>
        <taxon>Eukaryota</taxon>
        <taxon>Fungi</taxon>
        <taxon>Fungi incertae sedis</taxon>
        <taxon>Mucoromycota</taxon>
        <taxon>Glomeromycotina</taxon>
        <taxon>Glomeromycetes</taxon>
        <taxon>Glomerales</taxon>
        <taxon>Glomeraceae</taxon>
        <taxon>Rhizophagus</taxon>
    </lineage>
</organism>
<dbReference type="VEuPathDB" id="FungiDB:RhiirA1_483187"/>
<sequence>MSCNKEFSEEDLIKFEDLITIWSCEFVEIFSRFSPSELKLPKLHSWRYHVVPAIRQFGSINSFTTETFETLHKYYVKIPYRKSNKKEVRQKALIESTTKTVKQKIGQLSSKLYDIRFSAFENHLETFQQLEILNPLQLEGMENLLDSLNKLKDDILLDKVDSFI</sequence>
<reference evidence="1 2" key="1">
    <citation type="submission" date="2015-10" db="EMBL/GenBank/DDBJ databases">
        <title>Genome analyses suggest a sexual origin of heterokaryosis in a supposedly ancient asexual fungus.</title>
        <authorList>
            <person name="Ropars J."/>
            <person name="Sedzielewska K."/>
            <person name="Noel J."/>
            <person name="Charron P."/>
            <person name="Farinelli L."/>
            <person name="Marton T."/>
            <person name="Kruger M."/>
            <person name="Pelin A."/>
            <person name="Brachmann A."/>
            <person name="Corradi N."/>
        </authorList>
    </citation>
    <scope>NUCLEOTIDE SEQUENCE [LARGE SCALE GENOMIC DNA]</scope>
    <source>
        <strain evidence="1 2">A4</strain>
    </source>
</reference>
<name>A0A2I1HPN0_9GLOM</name>
<dbReference type="VEuPathDB" id="FungiDB:RhiirFUN_010664"/>
<accession>A0A2I1HPN0</accession>
<keyword evidence="2" id="KW-1185">Reference proteome</keyword>
<gene>
    <name evidence="1" type="ORF">RhiirA4_484973</name>
</gene>
<dbReference type="AlphaFoldDB" id="A0A2I1HPN0"/>
<dbReference type="EMBL" id="LLXI01004632">
    <property type="protein sequence ID" value="PKY60817.1"/>
    <property type="molecule type" value="Genomic_DNA"/>
</dbReference>
<evidence type="ECO:0000313" key="2">
    <source>
        <dbReference type="Proteomes" id="UP000234323"/>
    </source>
</evidence>